<reference evidence="4" key="1">
    <citation type="submission" date="2021-01" db="EMBL/GenBank/DDBJ databases">
        <title>Metabolic potential, ecology and presence of endohyphal bacteria is reflected in genomic diversity of Mucoromycotina.</title>
        <authorList>
            <person name="Muszewska A."/>
            <person name="Okrasinska A."/>
            <person name="Steczkiewicz K."/>
            <person name="Drgas O."/>
            <person name="Orlowska M."/>
            <person name="Perlinska-Lenart U."/>
            <person name="Aleksandrzak-Piekarczyk T."/>
            <person name="Szatraj K."/>
            <person name="Zielenkiewicz U."/>
            <person name="Pilsyk S."/>
            <person name="Malc E."/>
            <person name="Mieczkowski P."/>
            <person name="Kruszewska J.S."/>
            <person name="Biernat P."/>
            <person name="Pawlowska J."/>
        </authorList>
    </citation>
    <scope>NUCLEOTIDE SEQUENCE</scope>
    <source>
        <strain evidence="4">WA0000018081</strain>
    </source>
</reference>
<dbReference type="Proteomes" id="UP000613177">
    <property type="component" value="Unassembled WGS sequence"/>
</dbReference>
<dbReference type="InterPro" id="IPR036388">
    <property type="entry name" value="WH-like_DNA-bd_sf"/>
</dbReference>
<dbReference type="PANTHER" id="PTHR43391">
    <property type="entry name" value="RETINOL DEHYDROGENASE-RELATED"/>
    <property type="match status" value="1"/>
</dbReference>
<evidence type="ECO:0000313" key="4">
    <source>
        <dbReference type="EMBL" id="KAG2234062.1"/>
    </source>
</evidence>
<comment type="similarity">
    <text evidence="1">Belongs to the short-chain dehydrogenases/reductases (SDR) family.</text>
</comment>
<dbReference type="SUPFAM" id="SSF51735">
    <property type="entry name" value="NAD(P)-binding Rossmann-fold domains"/>
    <property type="match status" value="1"/>
</dbReference>
<name>A0A8H7SRR5_9FUNG</name>
<dbReference type="AlphaFoldDB" id="A0A8H7SRR5"/>
<comment type="caution">
    <text evidence="4">The sequence shown here is derived from an EMBL/GenBank/DDBJ whole genome shotgun (WGS) entry which is preliminary data.</text>
</comment>
<keyword evidence="3" id="KW-0560">Oxidoreductase</keyword>
<dbReference type="SUPFAM" id="SSF46689">
    <property type="entry name" value="Homeodomain-like"/>
    <property type="match status" value="1"/>
</dbReference>
<keyword evidence="2" id="KW-0521">NADP</keyword>
<dbReference type="Pfam" id="PF00106">
    <property type="entry name" value="adh_short"/>
    <property type="match status" value="1"/>
</dbReference>
<proteinExistence type="inferred from homology"/>
<evidence type="ECO:0000256" key="2">
    <source>
        <dbReference type="ARBA" id="ARBA00022857"/>
    </source>
</evidence>
<dbReference type="PANTHER" id="PTHR43391:SF94">
    <property type="entry name" value="OXIDOREDUCTASE-RELATED"/>
    <property type="match status" value="1"/>
</dbReference>
<protein>
    <submittedName>
        <fullName evidence="4">Uncharacterized protein</fullName>
    </submittedName>
</protein>
<dbReference type="PRINTS" id="PR00081">
    <property type="entry name" value="GDHRDH"/>
</dbReference>
<dbReference type="Gene3D" id="3.40.50.720">
    <property type="entry name" value="NAD(P)-binding Rossmann-like Domain"/>
    <property type="match status" value="1"/>
</dbReference>
<evidence type="ECO:0000256" key="1">
    <source>
        <dbReference type="ARBA" id="ARBA00006484"/>
    </source>
</evidence>
<dbReference type="InterPro" id="IPR020904">
    <property type="entry name" value="Sc_DH/Rdtase_CS"/>
</dbReference>
<dbReference type="Gene3D" id="1.10.10.10">
    <property type="entry name" value="Winged helix-like DNA-binding domain superfamily/Winged helix DNA-binding domain"/>
    <property type="match status" value="1"/>
</dbReference>
<dbReference type="InterPro" id="IPR036291">
    <property type="entry name" value="NAD(P)-bd_dom_sf"/>
</dbReference>
<gene>
    <name evidence="4" type="ORF">INT48_006207</name>
</gene>
<sequence>MPLSDKTNKVPRRGKGLSDFTRGVICGLSQHAKLSNTDISKKKLNIPRTTVVSIVQKFVNEGQTSAAPRPGRNKVLSERDKRHLSLLVWREPFEPTGIQQQNLASITSSVSLTTLRKALRRKERLEKVAEECKNLGSPDVKVVRMDVSDIKAVSSFFDEKTIEYGIDLFIANAGISHLNHLSILDQAEQVFGTNLLGAVIGLNSVYKAYVKRGKGGQIACVSSIFGYANPPAVLSYASSKAALLGYARDLRAMGKDHGITVNTISPGFVKTAMVTDLHLDDRICLTPQYFAEKVKYGLEYDEPLISLPLYQFFGFGIFSCLPPSSKQFIAQMFHKYADGEIEAT</sequence>
<dbReference type="GO" id="GO:0016491">
    <property type="term" value="F:oxidoreductase activity"/>
    <property type="evidence" value="ECO:0007669"/>
    <property type="project" value="UniProtKB-KW"/>
</dbReference>
<dbReference type="PROSITE" id="PS00061">
    <property type="entry name" value="ADH_SHORT"/>
    <property type="match status" value="1"/>
</dbReference>
<dbReference type="CDD" id="cd05233">
    <property type="entry name" value="SDR_c"/>
    <property type="match status" value="1"/>
</dbReference>
<evidence type="ECO:0000313" key="5">
    <source>
        <dbReference type="Proteomes" id="UP000613177"/>
    </source>
</evidence>
<dbReference type="InterPro" id="IPR002347">
    <property type="entry name" value="SDR_fam"/>
</dbReference>
<dbReference type="InterPro" id="IPR009057">
    <property type="entry name" value="Homeodomain-like_sf"/>
</dbReference>
<keyword evidence="5" id="KW-1185">Reference proteome</keyword>
<dbReference type="EMBL" id="JAEPRE010000062">
    <property type="protein sequence ID" value="KAG2234062.1"/>
    <property type="molecule type" value="Genomic_DNA"/>
</dbReference>
<organism evidence="4 5">
    <name type="scientific">Thamnidium elegans</name>
    <dbReference type="NCBI Taxonomy" id="101142"/>
    <lineage>
        <taxon>Eukaryota</taxon>
        <taxon>Fungi</taxon>
        <taxon>Fungi incertae sedis</taxon>
        <taxon>Mucoromycota</taxon>
        <taxon>Mucoromycotina</taxon>
        <taxon>Mucoromycetes</taxon>
        <taxon>Mucorales</taxon>
        <taxon>Mucorineae</taxon>
        <taxon>Mucoraceae</taxon>
        <taxon>Thamnidium</taxon>
    </lineage>
</organism>
<accession>A0A8H7SRR5</accession>
<evidence type="ECO:0000256" key="3">
    <source>
        <dbReference type="ARBA" id="ARBA00023002"/>
    </source>
</evidence>